<dbReference type="PROSITE" id="PS51670">
    <property type="entry name" value="SHKT"/>
    <property type="match status" value="4"/>
</dbReference>
<dbReference type="PROSITE" id="PS50228">
    <property type="entry name" value="SUEL_LECTIN"/>
    <property type="match status" value="1"/>
</dbReference>
<dbReference type="GO" id="GO:0030246">
    <property type="term" value="F:carbohydrate binding"/>
    <property type="evidence" value="ECO:0007669"/>
    <property type="project" value="InterPro"/>
</dbReference>
<dbReference type="InterPro" id="IPR043159">
    <property type="entry name" value="Lectin_gal-bd_sf"/>
</dbReference>
<evidence type="ECO:0000256" key="1">
    <source>
        <dbReference type="PROSITE-ProRule" id="PRU01005"/>
    </source>
</evidence>
<dbReference type="Proteomes" id="UP000549394">
    <property type="component" value="Unassembled WGS sequence"/>
</dbReference>
<accession>A0A7I8W5V0</accession>
<dbReference type="EMBL" id="CAJFCJ010000016">
    <property type="protein sequence ID" value="CAD5122175.1"/>
    <property type="molecule type" value="Genomic_DNA"/>
</dbReference>
<sequence length="597" mass="68281">MKIVSVIWLILSFYAELITIINGEIGDFKAVTFNGYACERVLLKISCPDDYIIQITDVQFDRKPNETRCLNSNPQNITECITNSTTSLKVVQRMCNGKEKCSIPSDRNTFGIIGCQDSSPILTVRFQCEIKTYHGFSCENEGQLSIICPPKRLIITKSSFFGQKKDDKLCDSSSSNNRSCSSSSVDEYYRRLCDKRERCLLNTTFDNSCPSNSRGNYLQVEYGCLECRNSYGNDAECEFWANRGDCKKNPDWMNLYCRKACWKCDSDKTIECKNAYKNDGQCNYWASKDECRKNPAWMMPYCRKACLNCDKAENGTDCIDRDNMCPYWESIGECTKNPLWMKFNCKASCEKCYSGPAKCHNALGDDERCEFWSNIGECYRNAPYMISNCFKACSRCTPSKNTTTEDSCRDVFSPSTSCSNWAKIGECRKNPAWMIPYCKKSCNWCKNVPIRLDILGQEPIPGDTKIQTDNRTIILNKAFERSVRIQYFLAFFQNAKLIKVQLWRPINGTYELIYEKLVHPKGKDFIQTIVVEKCLVAKKGDRLGFSPEKVGDSPLAVRFNVEEASYQTAIQKKAGSFDDFNLPYSFSLSAVYDEDKC</sequence>
<protein>
    <submittedName>
        <fullName evidence="5">DgyrCDS10621</fullName>
    </submittedName>
</protein>
<name>A0A7I8W5V0_9ANNE</name>
<comment type="caution">
    <text evidence="5">The sequence shown here is derived from an EMBL/GenBank/DDBJ whole genome shotgun (WGS) entry which is preliminary data.</text>
</comment>
<organism evidence="5 6">
    <name type="scientific">Dimorphilus gyrociliatus</name>
    <dbReference type="NCBI Taxonomy" id="2664684"/>
    <lineage>
        <taxon>Eukaryota</taxon>
        <taxon>Metazoa</taxon>
        <taxon>Spiralia</taxon>
        <taxon>Lophotrochozoa</taxon>
        <taxon>Annelida</taxon>
        <taxon>Polychaeta</taxon>
        <taxon>Polychaeta incertae sedis</taxon>
        <taxon>Dinophilidae</taxon>
        <taxon>Dimorphilus</taxon>
    </lineage>
</organism>
<feature type="domain" description="ShKT" evidence="4">
    <location>
        <begin position="318"/>
        <end position="352"/>
    </location>
</feature>
<dbReference type="SMART" id="SM00254">
    <property type="entry name" value="ShKT"/>
    <property type="match status" value="5"/>
</dbReference>
<dbReference type="OrthoDB" id="6158965at2759"/>
<evidence type="ECO:0000259" key="4">
    <source>
        <dbReference type="PROSITE" id="PS51670"/>
    </source>
</evidence>
<feature type="chain" id="PRO_5029457876" evidence="2">
    <location>
        <begin position="24"/>
        <end position="597"/>
    </location>
</feature>
<evidence type="ECO:0000259" key="3">
    <source>
        <dbReference type="PROSITE" id="PS50228"/>
    </source>
</evidence>
<dbReference type="Gene3D" id="2.60.120.740">
    <property type="match status" value="2"/>
</dbReference>
<keyword evidence="2" id="KW-0732">Signal</keyword>
<dbReference type="Pfam" id="PF02140">
    <property type="entry name" value="SUEL_Lectin"/>
    <property type="match status" value="1"/>
</dbReference>
<feature type="domain" description="ShKT" evidence="4">
    <location>
        <begin position="272"/>
        <end position="309"/>
    </location>
</feature>
<reference evidence="5 6" key="1">
    <citation type="submission" date="2020-08" db="EMBL/GenBank/DDBJ databases">
        <authorList>
            <person name="Hejnol A."/>
        </authorList>
    </citation>
    <scope>NUCLEOTIDE SEQUENCE [LARGE SCALE GENOMIC DNA]</scope>
</reference>
<proteinExistence type="predicted"/>
<keyword evidence="6" id="KW-1185">Reference proteome</keyword>
<evidence type="ECO:0000313" key="5">
    <source>
        <dbReference type="EMBL" id="CAD5122175.1"/>
    </source>
</evidence>
<dbReference type="InterPro" id="IPR000922">
    <property type="entry name" value="Lectin_gal-bd_dom"/>
</dbReference>
<comment type="caution">
    <text evidence="1">Lacks conserved residue(s) required for the propagation of feature annotation.</text>
</comment>
<dbReference type="AlphaFoldDB" id="A0A7I8W5V0"/>
<feature type="domain" description="ShKT" evidence="4">
    <location>
        <begin position="227"/>
        <end position="264"/>
    </location>
</feature>
<evidence type="ECO:0000313" key="6">
    <source>
        <dbReference type="Proteomes" id="UP000549394"/>
    </source>
</evidence>
<feature type="domain" description="ShKT" evidence="4">
    <location>
        <begin position="408"/>
        <end position="445"/>
    </location>
</feature>
<dbReference type="CDD" id="cd22823">
    <property type="entry name" value="Gal_Rha_Lectin"/>
    <property type="match status" value="2"/>
</dbReference>
<evidence type="ECO:0000256" key="2">
    <source>
        <dbReference type="SAM" id="SignalP"/>
    </source>
</evidence>
<keyword evidence="1" id="KW-1015">Disulfide bond</keyword>
<feature type="signal peptide" evidence="2">
    <location>
        <begin position="1"/>
        <end position="23"/>
    </location>
</feature>
<dbReference type="Pfam" id="PF01549">
    <property type="entry name" value="ShK"/>
    <property type="match status" value="5"/>
</dbReference>
<dbReference type="InterPro" id="IPR003582">
    <property type="entry name" value="ShKT_dom"/>
</dbReference>
<gene>
    <name evidence="5" type="ORF">DGYR_LOCUS10019</name>
</gene>
<feature type="domain" description="SUEL-type lectin" evidence="3">
    <location>
        <begin position="37"/>
        <end position="129"/>
    </location>
</feature>
<feature type="disulfide bond" evidence="1">
    <location>
        <begin position="318"/>
        <end position="352"/>
    </location>
</feature>